<keyword evidence="2" id="KW-1185">Reference proteome</keyword>
<reference evidence="1 2" key="1">
    <citation type="submission" date="2020-02" db="EMBL/GenBank/DDBJ databases">
        <title>Draft genome sequence of two Spirosoma agri KCTC 52727 and Spirosoma terrae KCTC 52035.</title>
        <authorList>
            <person name="Rojas J."/>
            <person name="Ambika Manirajan B."/>
            <person name="Ratering S."/>
            <person name="Suarez C."/>
            <person name="Schnell S."/>
        </authorList>
    </citation>
    <scope>NUCLEOTIDE SEQUENCE [LARGE SCALE GENOMIC DNA]</scope>
    <source>
        <strain evidence="1 2">KCTC 52727</strain>
    </source>
</reference>
<evidence type="ECO:0000313" key="2">
    <source>
        <dbReference type="Proteomes" id="UP000477386"/>
    </source>
</evidence>
<evidence type="ECO:0008006" key="3">
    <source>
        <dbReference type="Google" id="ProtNLM"/>
    </source>
</evidence>
<dbReference type="InterPro" id="IPR027417">
    <property type="entry name" value="P-loop_NTPase"/>
</dbReference>
<proteinExistence type="predicted"/>
<dbReference type="AlphaFoldDB" id="A0A6M0IRD2"/>
<dbReference type="Proteomes" id="UP000477386">
    <property type="component" value="Unassembled WGS sequence"/>
</dbReference>
<accession>A0A6M0IRD2</accession>
<dbReference type="EMBL" id="JAAGNZ010000011">
    <property type="protein sequence ID" value="NEU70868.1"/>
    <property type="molecule type" value="Genomic_DNA"/>
</dbReference>
<gene>
    <name evidence="1" type="ORF">GK091_28645</name>
</gene>
<protein>
    <recommendedName>
        <fullName evidence="3">Protein CR006 P-loop domain-containing protein</fullName>
    </recommendedName>
</protein>
<name>A0A6M0IRD2_9BACT</name>
<dbReference type="Gene3D" id="3.40.50.300">
    <property type="entry name" value="P-loop containing nucleotide triphosphate hydrolases"/>
    <property type="match status" value="1"/>
</dbReference>
<evidence type="ECO:0000313" key="1">
    <source>
        <dbReference type="EMBL" id="NEU70868.1"/>
    </source>
</evidence>
<organism evidence="1 2">
    <name type="scientific">Spirosoma agri</name>
    <dbReference type="NCBI Taxonomy" id="1987381"/>
    <lineage>
        <taxon>Bacteria</taxon>
        <taxon>Pseudomonadati</taxon>
        <taxon>Bacteroidota</taxon>
        <taxon>Cytophagia</taxon>
        <taxon>Cytophagales</taxon>
        <taxon>Cytophagaceae</taxon>
        <taxon>Spirosoma</taxon>
    </lineage>
</organism>
<sequence>MKDKIIIFDDPLSSLDYNRRRRTVREIIKLVSKAKQVIVLSHNDALVHELYCAREVKKSRISYYIGQIEQSSVLLPFDIEDHVKGKDHLNKSYKSLKNFLASPNLSNKNDCLENIRIALESSIKKKNFTLIENHNKTFTDLIKTLEENTAILFRGQNDKSKVIDTLRDLDSVSWPVHHGQACDIDMNWSNSPENITLEELKGYVEDTINLIDHVL</sequence>
<dbReference type="SUPFAM" id="SSF52540">
    <property type="entry name" value="P-loop containing nucleoside triphosphate hydrolases"/>
    <property type="match status" value="1"/>
</dbReference>
<comment type="caution">
    <text evidence="1">The sequence shown here is derived from an EMBL/GenBank/DDBJ whole genome shotgun (WGS) entry which is preliminary data.</text>
</comment>